<dbReference type="Gene3D" id="3.40.50.2020">
    <property type="match status" value="1"/>
</dbReference>
<dbReference type="InterPro" id="IPR029057">
    <property type="entry name" value="PRTase-like"/>
</dbReference>
<dbReference type="GeneID" id="66877971"/>
<dbReference type="InterPro" id="IPR000836">
    <property type="entry name" value="PRTase_dom"/>
</dbReference>
<sequence>MLTITGLCWLCQQPLHLAYHGICCFCLRHLPMPPPCCFCCGLPSSQPDLPCGRCLLHSPPWQRMLFVSAYQPPLSTLIKKLKFGGISQLAPALARLLFLRWRAVKYADETASKPQRLISVPLHHQRNWRRGFNQSDLLARSLARWLSCDYHPGSLQRLVATPPQQQLNARARRKNLRGVFRFTEDFRGQDVVLLDDVITTGSTVSEISHTLMEQKVSSLQVWCICRTL</sequence>
<proteinExistence type="inferred from homology"/>
<dbReference type="NCBIfam" id="NF008616">
    <property type="entry name" value="PRK11595.1"/>
    <property type="match status" value="1"/>
</dbReference>
<name>A0A380QRE9_YERRU</name>
<gene>
    <name evidence="2" type="ORF">NCTC10476_01915</name>
</gene>
<dbReference type="OrthoDB" id="9793412at2"/>
<evidence type="ECO:0000256" key="1">
    <source>
        <dbReference type="ARBA" id="ARBA00008007"/>
    </source>
</evidence>
<dbReference type="PANTHER" id="PTHR47505:SF1">
    <property type="entry name" value="DNA UTILIZATION PROTEIN YHGH"/>
    <property type="match status" value="1"/>
</dbReference>
<evidence type="ECO:0000313" key="2">
    <source>
        <dbReference type="EMBL" id="SUQ00614.1"/>
    </source>
</evidence>
<dbReference type="STRING" id="29486.UGYR_10935"/>
<protein>
    <submittedName>
        <fullName evidence="2">DNA utilization protein GntX</fullName>
    </submittedName>
</protein>
<dbReference type="InterPro" id="IPR051910">
    <property type="entry name" value="ComF/GntX_DNA_util-trans"/>
</dbReference>
<dbReference type="AlphaFoldDB" id="A0A380QRE9"/>
<dbReference type="Proteomes" id="UP000255169">
    <property type="component" value="Unassembled WGS sequence"/>
</dbReference>
<dbReference type="PANTHER" id="PTHR47505">
    <property type="entry name" value="DNA UTILIZATION PROTEIN YHGH"/>
    <property type="match status" value="1"/>
</dbReference>
<organism evidence="2 3">
    <name type="scientific">Yersinia ruckeri</name>
    <dbReference type="NCBI Taxonomy" id="29486"/>
    <lineage>
        <taxon>Bacteria</taxon>
        <taxon>Pseudomonadati</taxon>
        <taxon>Pseudomonadota</taxon>
        <taxon>Gammaproteobacteria</taxon>
        <taxon>Enterobacterales</taxon>
        <taxon>Yersiniaceae</taxon>
        <taxon>Yersinia</taxon>
    </lineage>
</organism>
<reference evidence="2 3" key="1">
    <citation type="submission" date="2018-06" db="EMBL/GenBank/DDBJ databases">
        <authorList>
            <consortium name="Pathogen Informatics"/>
            <person name="Doyle S."/>
        </authorList>
    </citation>
    <scope>NUCLEOTIDE SEQUENCE [LARGE SCALE GENOMIC DNA]</scope>
    <source>
        <strain evidence="2 3">NCTC10476</strain>
    </source>
</reference>
<accession>A0A380QRE9</accession>
<dbReference type="RefSeq" id="WP_038242870.1">
    <property type="nucleotide sequence ID" value="NZ_CABIHR010000036.1"/>
</dbReference>
<dbReference type="KEGG" id="yrb:UGYR_10935"/>
<dbReference type="SUPFAM" id="SSF53271">
    <property type="entry name" value="PRTase-like"/>
    <property type="match status" value="1"/>
</dbReference>
<comment type="similarity">
    <text evidence="1">Belongs to the ComF/GntX family.</text>
</comment>
<dbReference type="CDD" id="cd06223">
    <property type="entry name" value="PRTases_typeI"/>
    <property type="match status" value="1"/>
</dbReference>
<keyword evidence="3" id="KW-1185">Reference proteome</keyword>
<evidence type="ECO:0000313" key="3">
    <source>
        <dbReference type="Proteomes" id="UP000255169"/>
    </source>
</evidence>
<dbReference type="EMBL" id="UHJG01000001">
    <property type="protein sequence ID" value="SUQ00614.1"/>
    <property type="molecule type" value="Genomic_DNA"/>
</dbReference>